<proteinExistence type="predicted"/>
<accession>A0A392T0K9</accession>
<dbReference type="PANTHER" id="PTHR15544:SF0">
    <property type="entry name" value="TETRATRICOPEPTIDE REPEAT PROTEIN 33"/>
    <property type="match status" value="1"/>
</dbReference>
<dbReference type="PANTHER" id="PTHR15544">
    <property type="entry name" value="OSMOSIS RESPONSIVE FACTOR"/>
    <property type="match status" value="1"/>
</dbReference>
<evidence type="ECO:0000313" key="2">
    <source>
        <dbReference type="Proteomes" id="UP000265520"/>
    </source>
</evidence>
<reference evidence="1 2" key="1">
    <citation type="journal article" date="2018" name="Front. Plant Sci.">
        <title>Red Clover (Trifolium pratense) and Zigzag Clover (T. medium) - A Picture of Genomic Similarities and Differences.</title>
        <authorList>
            <person name="Dluhosova J."/>
            <person name="Istvanek J."/>
            <person name="Nedelnik J."/>
            <person name="Repkova J."/>
        </authorList>
    </citation>
    <scope>NUCLEOTIDE SEQUENCE [LARGE SCALE GENOMIC DNA]</scope>
    <source>
        <strain evidence="2">cv. 10/8</strain>
        <tissue evidence="1">Leaf</tissue>
    </source>
</reference>
<sequence length="31" mass="3479">MQAWVTLGRAQLNYGEPDNAIESFDRALALK</sequence>
<dbReference type="EMBL" id="LXQA010482868">
    <property type="protein sequence ID" value="MCI54663.1"/>
    <property type="molecule type" value="Genomic_DNA"/>
</dbReference>
<organism evidence="1 2">
    <name type="scientific">Trifolium medium</name>
    <dbReference type="NCBI Taxonomy" id="97028"/>
    <lineage>
        <taxon>Eukaryota</taxon>
        <taxon>Viridiplantae</taxon>
        <taxon>Streptophyta</taxon>
        <taxon>Embryophyta</taxon>
        <taxon>Tracheophyta</taxon>
        <taxon>Spermatophyta</taxon>
        <taxon>Magnoliopsida</taxon>
        <taxon>eudicotyledons</taxon>
        <taxon>Gunneridae</taxon>
        <taxon>Pentapetalae</taxon>
        <taxon>rosids</taxon>
        <taxon>fabids</taxon>
        <taxon>Fabales</taxon>
        <taxon>Fabaceae</taxon>
        <taxon>Papilionoideae</taxon>
        <taxon>50 kb inversion clade</taxon>
        <taxon>NPAAA clade</taxon>
        <taxon>Hologalegina</taxon>
        <taxon>IRL clade</taxon>
        <taxon>Trifolieae</taxon>
        <taxon>Trifolium</taxon>
    </lineage>
</organism>
<keyword evidence="2" id="KW-1185">Reference proteome</keyword>
<dbReference type="AlphaFoldDB" id="A0A392T0K9"/>
<feature type="non-terminal residue" evidence="1">
    <location>
        <position position="31"/>
    </location>
</feature>
<evidence type="ECO:0000313" key="1">
    <source>
        <dbReference type="EMBL" id="MCI54663.1"/>
    </source>
</evidence>
<dbReference type="Gene3D" id="1.25.40.10">
    <property type="entry name" value="Tetratricopeptide repeat domain"/>
    <property type="match status" value="1"/>
</dbReference>
<dbReference type="PROSITE" id="PS50293">
    <property type="entry name" value="TPR_REGION"/>
    <property type="match status" value="1"/>
</dbReference>
<dbReference type="InterPro" id="IPR052658">
    <property type="entry name" value="TPR-containing"/>
</dbReference>
<dbReference type="Proteomes" id="UP000265520">
    <property type="component" value="Unassembled WGS sequence"/>
</dbReference>
<comment type="caution">
    <text evidence="1">The sequence shown here is derived from an EMBL/GenBank/DDBJ whole genome shotgun (WGS) entry which is preliminary data.</text>
</comment>
<dbReference type="InterPro" id="IPR011990">
    <property type="entry name" value="TPR-like_helical_dom_sf"/>
</dbReference>
<name>A0A392T0K9_9FABA</name>
<protein>
    <submittedName>
        <fullName evidence="1">Tetratricopeptide repeat protein 33-like</fullName>
    </submittedName>
</protein>
<dbReference type="SUPFAM" id="SSF48452">
    <property type="entry name" value="TPR-like"/>
    <property type="match status" value="1"/>
</dbReference>